<proteinExistence type="predicted"/>
<evidence type="ECO:0000259" key="1">
    <source>
        <dbReference type="Pfam" id="PF00078"/>
    </source>
</evidence>
<name>A0A0B7NFQ9_9FUNG</name>
<dbReference type="PANTHER" id="PTHR33116">
    <property type="entry name" value="REVERSE TRANSCRIPTASE ZINC-BINDING DOMAIN-CONTAINING PROTEIN-RELATED-RELATED"/>
    <property type="match status" value="1"/>
</dbReference>
<dbReference type="OrthoDB" id="2205812at2759"/>
<dbReference type="SUPFAM" id="SSF56672">
    <property type="entry name" value="DNA/RNA polymerases"/>
    <property type="match status" value="1"/>
</dbReference>
<feature type="domain" description="Reverse transcriptase" evidence="1">
    <location>
        <begin position="254"/>
        <end position="499"/>
    </location>
</feature>
<evidence type="ECO:0000313" key="3">
    <source>
        <dbReference type="Proteomes" id="UP000054107"/>
    </source>
</evidence>
<evidence type="ECO:0000313" key="2">
    <source>
        <dbReference type="EMBL" id="CEP14347.1"/>
    </source>
</evidence>
<sequence length="931" mass="104701">MATDGGISIFILTTHNGVADASRAAGREEPRPSGILSLDSRAPQDIWESLKLVVKSCARQFTRGCKARHNARVIHLQREREQLLQDSGSVNRIRNLVSFIEAQIKEDTGQALLRSATRWHEQGERNNNYFFKVIKERQTHQTIQSLKRADTGEKLTTMGDILGGARSFYQDLYDPDAIDLESVDYLLHHIPDNSKLTESDSDRLIAPPSSQDILNLLSHAPKNKCLDGLGFEVHLYLVTKFPACLELLKQLLTNALNANRFNKVLSKLITPFQTGFMPHRLISDNGWLNQSLMANLRHAAPLEPNVAVMLDQEKAYDRINPMYLVIILHQFGFPPSLVSSLSSLFFSTQISISINGWLGIPFVQKRGLRQGDPLSRSIRCNSFYGQEVLAKQVAQSSDQLPPSLEHEILRAPETAPRVKLLSYADNLEIFLSSPAEWPVLTSLLSLYGKASNAKVNLSKTVMVSLSGHAHEAWQSTASEANIGWHDEHSIGSIRYLGYPLYHSAGQLAHFLDAIKIKLQRHVNILSQRHPSIRGKSLVANSLLLSRLWHILRVVIVSAKWLSEIQSIIRQYIVNFWPGVAWDNLCLPRKHGGIGLVDIQDQHLAFVHKLRRLPHLAHLLKLISRLPPLHYSSLWPAWWYLDLPLNTLVSSVPSEVPPVLVKIPDRSLLLNFLDIIPGTNGLVYVRKSSAQHLLSLYRDLAPFTGTPSRVFPAVIRSVVALNARETQKVSDRSVSSSKAPDFGHWVLQTSSEKTAPLGRASPGILRHFWHPAAIQLRSPSHHPLVQPLRLLLLGGACFMTELVLKLGFTALMQLTFRRRCTVFASKPLKICSTLWWAVITSQPSGLMWSVTRLDLGSEFLSDTAIWYALTSFSNLTGELLDDTTLVLLGSAFYALWRNHWRCFMEDELWFNHILLTGFFSEHAKLIASLNDM</sequence>
<gene>
    <name evidence="2" type="primary">PARPA_08526.1 scaffold 33340</name>
</gene>
<dbReference type="InterPro" id="IPR043502">
    <property type="entry name" value="DNA/RNA_pol_sf"/>
</dbReference>
<dbReference type="EMBL" id="LN731193">
    <property type="protein sequence ID" value="CEP14347.1"/>
    <property type="molecule type" value="Genomic_DNA"/>
</dbReference>
<dbReference type="AlphaFoldDB" id="A0A0B7NFQ9"/>
<protein>
    <recommendedName>
        <fullName evidence="1">Reverse transcriptase domain-containing protein</fullName>
    </recommendedName>
</protein>
<organism evidence="2 3">
    <name type="scientific">Parasitella parasitica</name>
    <dbReference type="NCBI Taxonomy" id="35722"/>
    <lineage>
        <taxon>Eukaryota</taxon>
        <taxon>Fungi</taxon>
        <taxon>Fungi incertae sedis</taxon>
        <taxon>Mucoromycota</taxon>
        <taxon>Mucoromycotina</taxon>
        <taxon>Mucoromycetes</taxon>
        <taxon>Mucorales</taxon>
        <taxon>Mucorineae</taxon>
        <taxon>Mucoraceae</taxon>
        <taxon>Parasitella</taxon>
    </lineage>
</organism>
<reference evidence="2 3" key="1">
    <citation type="submission" date="2014-09" db="EMBL/GenBank/DDBJ databases">
        <authorList>
            <person name="Ellenberger Sabrina"/>
        </authorList>
    </citation>
    <scope>NUCLEOTIDE SEQUENCE [LARGE SCALE GENOMIC DNA]</scope>
    <source>
        <strain evidence="2 3">CBS 412.66</strain>
    </source>
</reference>
<dbReference type="PANTHER" id="PTHR33116:SF86">
    <property type="entry name" value="REVERSE TRANSCRIPTASE DOMAIN-CONTAINING PROTEIN"/>
    <property type="match status" value="1"/>
</dbReference>
<accession>A0A0B7NFQ9</accession>
<dbReference type="InterPro" id="IPR000477">
    <property type="entry name" value="RT_dom"/>
</dbReference>
<dbReference type="Pfam" id="PF00078">
    <property type="entry name" value="RVT_1"/>
    <property type="match status" value="1"/>
</dbReference>
<keyword evidence="3" id="KW-1185">Reference proteome</keyword>
<dbReference type="Proteomes" id="UP000054107">
    <property type="component" value="Unassembled WGS sequence"/>
</dbReference>